<reference evidence="1 2" key="1">
    <citation type="submission" date="2017-06" db="EMBL/GenBank/DDBJ databases">
        <title>Genome sequencing of cyanobaciteial culture collection at National Institute for Environmental Studies (NIES).</title>
        <authorList>
            <person name="Hirose Y."/>
            <person name="Shimura Y."/>
            <person name="Fujisawa T."/>
            <person name="Nakamura Y."/>
            <person name="Kawachi M."/>
        </authorList>
    </citation>
    <scope>NUCLEOTIDE SEQUENCE [LARGE SCALE GENOMIC DNA]</scope>
    <source>
        <strain evidence="1 2">NIES-21</strain>
    </source>
</reference>
<keyword evidence="2" id="KW-1185">Reference proteome</keyword>
<evidence type="ECO:0000313" key="2">
    <source>
        <dbReference type="Proteomes" id="UP000218287"/>
    </source>
</evidence>
<name>A0A1Z4GBY5_9CYAN</name>
<sequence>MDVEKIDIKTFFRWAICASLKIDHYKKYLTNRKCLKYTLDKQAKVICELVEFKFLEYEITHGIINIDLINDECLKDYVQYIISMDDFRNKNDIIVYLEHIVILEILSCKHIFLKRVEEELGLNSNTLAKKTV</sequence>
<organism evidence="1 2">
    <name type="scientific">Anabaenopsis circularis NIES-21</name>
    <dbReference type="NCBI Taxonomy" id="1085406"/>
    <lineage>
        <taxon>Bacteria</taxon>
        <taxon>Bacillati</taxon>
        <taxon>Cyanobacteriota</taxon>
        <taxon>Cyanophyceae</taxon>
        <taxon>Nostocales</taxon>
        <taxon>Nodulariaceae</taxon>
        <taxon>Anabaenopsis</taxon>
    </lineage>
</organism>
<proteinExistence type="predicted"/>
<gene>
    <name evidence="1" type="ORF">NIES21_08100</name>
</gene>
<protein>
    <submittedName>
        <fullName evidence="1">Uncharacterized protein</fullName>
    </submittedName>
</protein>
<dbReference type="AlphaFoldDB" id="A0A1Z4GBY5"/>
<dbReference type="EMBL" id="AP018174">
    <property type="protein sequence ID" value="BAY15024.1"/>
    <property type="molecule type" value="Genomic_DNA"/>
</dbReference>
<dbReference type="Proteomes" id="UP000218287">
    <property type="component" value="Chromosome"/>
</dbReference>
<evidence type="ECO:0000313" key="1">
    <source>
        <dbReference type="EMBL" id="BAY15024.1"/>
    </source>
</evidence>
<accession>A0A1Z4GBY5</accession>